<evidence type="ECO:0000256" key="9">
    <source>
        <dbReference type="ARBA" id="ARBA00023128"/>
    </source>
</evidence>
<dbReference type="PROSITE" id="PS51689">
    <property type="entry name" value="SAM_RNA_A_N6_MT"/>
    <property type="match status" value="1"/>
</dbReference>
<evidence type="ECO:0000256" key="11">
    <source>
        <dbReference type="PROSITE-ProRule" id="PRU01026"/>
    </source>
</evidence>
<evidence type="ECO:0000256" key="2">
    <source>
        <dbReference type="ARBA" id="ARBA00022552"/>
    </source>
</evidence>
<feature type="compositionally biased region" description="Basic residues" evidence="13">
    <location>
        <begin position="455"/>
        <end position="466"/>
    </location>
</feature>
<organism evidence="14">
    <name type="scientific">Musca domestica</name>
    <name type="common">House fly</name>
    <dbReference type="NCBI Taxonomy" id="7370"/>
    <lineage>
        <taxon>Eukaryota</taxon>
        <taxon>Metazoa</taxon>
        <taxon>Ecdysozoa</taxon>
        <taxon>Arthropoda</taxon>
        <taxon>Hexapoda</taxon>
        <taxon>Insecta</taxon>
        <taxon>Pterygota</taxon>
        <taxon>Neoptera</taxon>
        <taxon>Endopterygota</taxon>
        <taxon>Diptera</taxon>
        <taxon>Brachycera</taxon>
        <taxon>Muscomorpha</taxon>
        <taxon>Muscoidea</taxon>
        <taxon>Muscidae</taxon>
        <taxon>Musca</taxon>
    </lineage>
</organism>
<dbReference type="PANTHER" id="PTHR11727">
    <property type="entry name" value="DIMETHYLADENOSINE TRANSFERASE"/>
    <property type="match status" value="1"/>
</dbReference>
<accession>A0A1I8MMU9</accession>
<reference evidence="14" key="1">
    <citation type="submission" date="2020-05" db="UniProtKB">
        <authorList>
            <consortium name="EnsemblMetazoa"/>
        </authorList>
    </citation>
    <scope>IDENTIFICATION</scope>
    <source>
        <strain evidence="14">Aabys</strain>
    </source>
</reference>
<sequence>MSFSKRILKSVDIRWRCQRFYAAKTDLKTFGQKKQHYGNLFPDKLLSKKQKTPATMYLANYKAATAVDELLDPYIKHSSCDTILEMNPGIGLFTRKLLDREDKFRKILLMESMDFFMDNLQEMHSLYPHKVKVKNCDFANIWKVVYQDKIDNGTRVEELFRDIPRRPYNEDCNMMMFGAIGSYPFFKHLINSIVFQNSFLNIGRAEMYFALPPPLYLHLTCSNDIGYMIYRSTTILFQILFEYKFIGCLPREDFLPQQTEYNTSKGSKLRRVRSINPENLYLVRIVPRKNIFDYVSTEDLPALWYFIKQNCVSRRNRIIPNLEKWIPGCGPRLIVNKRQSEVSTMLYPDEDISKLPKYSIPCKTISNQDYYPNINIYTQFGDLAPSQFLTLFSMFRKWPEYGESSFLASYENNMLKMEASAEDSVDGMVEEDDDDVSTEERSLKDAPLEPETIQKSKRSRIKDKES</sequence>
<evidence type="ECO:0000256" key="5">
    <source>
        <dbReference type="ARBA" id="ARBA00022691"/>
    </source>
</evidence>
<dbReference type="GO" id="GO:0006391">
    <property type="term" value="P:transcription initiation at mitochondrial promoter"/>
    <property type="evidence" value="ECO:0007669"/>
    <property type="project" value="TreeGrafter"/>
</dbReference>
<dbReference type="GO" id="GO:0003723">
    <property type="term" value="F:RNA binding"/>
    <property type="evidence" value="ECO:0007669"/>
    <property type="project" value="UniProtKB-UniRule"/>
</dbReference>
<evidence type="ECO:0000256" key="8">
    <source>
        <dbReference type="ARBA" id="ARBA00023015"/>
    </source>
</evidence>
<dbReference type="VEuPathDB" id="VectorBase:MDOMA2_018152"/>
<dbReference type="Pfam" id="PF00398">
    <property type="entry name" value="RrnaAD"/>
    <property type="match status" value="1"/>
</dbReference>
<dbReference type="STRING" id="7370.A0A1I8MMU9"/>
<dbReference type="GO" id="GO:0005759">
    <property type="term" value="C:mitochondrial matrix"/>
    <property type="evidence" value="ECO:0007669"/>
    <property type="project" value="TreeGrafter"/>
</dbReference>
<evidence type="ECO:0000256" key="1">
    <source>
        <dbReference type="ARBA" id="ARBA00004173"/>
    </source>
</evidence>
<evidence type="ECO:0000256" key="6">
    <source>
        <dbReference type="ARBA" id="ARBA00022884"/>
    </source>
</evidence>
<dbReference type="EnsemblMetazoa" id="MDOA006621-RA">
    <property type="protein sequence ID" value="MDOA006621-PA"/>
    <property type="gene ID" value="MDOA006621"/>
</dbReference>
<dbReference type="EC" id="2.1.1.-" evidence="12"/>
<comment type="similarity">
    <text evidence="11 12">Belongs to the class I-like SAM-binding methyltransferase superfamily. rRNA adenine N(6)-methyltransferase family.</text>
</comment>
<dbReference type="Gene3D" id="3.40.50.150">
    <property type="entry name" value="Vaccinia Virus protein VP39"/>
    <property type="match status" value="1"/>
</dbReference>
<protein>
    <recommendedName>
        <fullName evidence="12">rRNA adenine N(6)-methyltransferase</fullName>
        <ecNumber evidence="12">2.1.1.-</ecNumber>
    </recommendedName>
</protein>
<keyword evidence="9" id="KW-0496">Mitochondrion</keyword>
<dbReference type="VEuPathDB" id="VectorBase:MDOA006621"/>
<evidence type="ECO:0000256" key="13">
    <source>
        <dbReference type="SAM" id="MobiDB-lite"/>
    </source>
</evidence>
<dbReference type="PIRSF" id="PIRSF027833">
    <property type="entry name" value="MtTFB2"/>
    <property type="match status" value="1"/>
</dbReference>
<evidence type="ECO:0000256" key="3">
    <source>
        <dbReference type="ARBA" id="ARBA00022603"/>
    </source>
</evidence>
<keyword evidence="3 11" id="KW-0489">Methyltransferase</keyword>
<dbReference type="OrthoDB" id="9895503at2759"/>
<feature type="region of interest" description="Disordered" evidence="13">
    <location>
        <begin position="420"/>
        <end position="466"/>
    </location>
</feature>
<feature type="binding site" evidence="11">
    <location>
        <position position="137"/>
    </location>
    <ligand>
        <name>S-adenosyl-L-methionine</name>
        <dbReference type="ChEBI" id="CHEBI:59789"/>
    </ligand>
</feature>
<comment type="caution">
    <text evidence="11">Lacks conserved residue(s) required for the propagation of feature annotation.</text>
</comment>
<feature type="compositionally biased region" description="Acidic residues" evidence="13">
    <location>
        <begin position="420"/>
        <end position="437"/>
    </location>
</feature>
<evidence type="ECO:0000256" key="10">
    <source>
        <dbReference type="ARBA" id="ARBA00023163"/>
    </source>
</evidence>
<keyword evidence="10" id="KW-0804">Transcription</keyword>
<dbReference type="AlphaFoldDB" id="A0A1I8MMU9"/>
<evidence type="ECO:0000313" key="16">
    <source>
        <dbReference type="RefSeq" id="XP_005188819.1"/>
    </source>
</evidence>
<keyword evidence="6 11" id="KW-0694">RNA-binding</keyword>
<evidence type="ECO:0000256" key="12">
    <source>
        <dbReference type="RuleBase" id="RU362106"/>
    </source>
</evidence>
<keyword evidence="2 12" id="KW-0698">rRNA processing</keyword>
<dbReference type="KEGG" id="mde:101901488"/>
<dbReference type="GO" id="GO:0034246">
    <property type="term" value="F:mitochondrial transcription factor activity"/>
    <property type="evidence" value="ECO:0007669"/>
    <property type="project" value="TreeGrafter"/>
</dbReference>
<keyword evidence="8" id="KW-0805">Transcription regulation</keyword>
<dbReference type="PANTHER" id="PTHR11727:SF13">
    <property type="entry name" value="DIMETHYLADENOSINE TRANSFERASE 2, MITOCHONDRIAL"/>
    <property type="match status" value="1"/>
</dbReference>
<evidence type="ECO:0000256" key="7">
    <source>
        <dbReference type="ARBA" id="ARBA00022946"/>
    </source>
</evidence>
<dbReference type="InterPro" id="IPR029063">
    <property type="entry name" value="SAM-dependent_MTases_sf"/>
</dbReference>
<proteinExistence type="inferred from homology"/>
<keyword evidence="5 11" id="KW-0949">S-adenosyl-L-methionine</keyword>
<evidence type="ECO:0000256" key="4">
    <source>
        <dbReference type="ARBA" id="ARBA00022679"/>
    </source>
</evidence>
<comment type="subcellular location">
    <subcellularLocation>
        <location evidence="1">Mitochondrion</location>
    </subcellularLocation>
</comment>
<feature type="compositionally biased region" description="Basic and acidic residues" evidence="13">
    <location>
        <begin position="438"/>
        <end position="447"/>
    </location>
</feature>
<dbReference type="InterPro" id="IPR001737">
    <property type="entry name" value="KsgA/Erm"/>
</dbReference>
<evidence type="ECO:0000313" key="14">
    <source>
        <dbReference type="EnsemblMetazoa" id="MDOA006621-PA"/>
    </source>
</evidence>
<feature type="binding site" evidence="11">
    <location>
        <position position="111"/>
    </location>
    <ligand>
        <name>S-adenosyl-L-methionine</name>
        <dbReference type="ChEBI" id="CHEBI:59789"/>
    </ligand>
</feature>
<dbReference type="RefSeq" id="XP_005188819.1">
    <property type="nucleotide sequence ID" value="XM_005188762.3"/>
</dbReference>
<dbReference type="Proteomes" id="UP001652621">
    <property type="component" value="Unplaced"/>
</dbReference>
<name>A0A1I8MMU9_MUSDO</name>
<evidence type="ECO:0000313" key="15">
    <source>
        <dbReference type="Proteomes" id="UP001652621"/>
    </source>
</evidence>
<dbReference type="GO" id="GO:0000179">
    <property type="term" value="F:rRNA (adenine-N6,N6-)-dimethyltransferase activity"/>
    <property type="evidence" value="ECO:0007669"/>
    <property type="project" value="UniProtKB-UniRule"/>
</dbReference>
<reference evidence="16" key="2">
    <citation type="submission" date="2025-04" db="UniProtKB">
        <authorList>
            <consortium name="RefSeq"/>
        </authorList>
    </citation>
    <scope>IDENTIFICATION</scope>
    <source>
        <strain evidence="16">Aabys</strain>
    </source>
</reference>
<gene>
    <name evidence="14" type="primary">101901488</name>
    <name evidence="16" type="synonym">LOC101901488</name>
</gene>
<keyword evidence="7" id="KW-0809">Transit peptide</keyword>
<dbReference type="eggNOG" id="ENOG502S0IT">
    <property type="taxonomic scope" value="Eukaryota"/>
</dbReference>
<keyword evidence="15" id="KW-1185">Reference proteome</keyword>
<dbReference type="SUPFAM" id="SSF53335">
    <property type="entry name" value="S-adenosyl-L-methionine-dependent methyltransferases"/>
    <property type="match status" value="1"/>
</dbReference>
<feature type="binding site" evidence="11">
    <location>
        <position position="58"/>
    </location>
    <ligand>
        <name>S-adenosyl-L-methionine</name>
        <dbReference type="ChEBI" id="CHEBI:59789"/>
    </ligand>
</feature>
<feature type="binding site" evidence="11">
    <location>
        <position position="179"/>
    </location>
    <ligand>
        <name>S-adenosyl-L-methionine</name>
        <dbReference type="ChEBI" id="CHEBI:59789"/>
    </ligand>
</feature>
<keyword evidence="4 11" id="KW-0808">Transferase</keyword>